<dbReference type="AlphaFoldDB" id="A0AAT9FPG7"/>
<protein>
    <recommendedName>
        <fullName evidence="7">Sulfatase N-terminal domain-containing protein</fullName>
    </recommendedName>
</protein>
<dbReference type="PANTHER" id="PTHR42693:SF42">
    <property type="entry name" value="ARYLSULFATASE G"/>
    <property type="match status" value="1"/>
</dbReference>
<evidence type="ECO:0000256" key="4">
    <source>
        <dbReference type="ARBA" id="ARBA00022729"/>
    </source>
</evidence>
<keyword evidence="5" id="KW-0378">Hydrolase</keyword>
<dbReference type="InterPro" id="IPR000917">
    <property type="entry name" value="Sulfatase_N"/>
</dbReference>
<keyword evidence="6" id="KW-0106">Calcium</keyword>
<keyword evidence="3" id="KW-0479">Metal-binding</keyword>
<dbReference type="KEGG" id="osu:NT6N_29300"/>
<evidence type="ECO:0000256" key="6">
    <source>
        <dbReference type="ARBA" id="ARBA00022837"/>
    </source>
</evidence>
<reference evidence="8" key="1">
    <citation type="submission" date="2024-07" db="EMBL/GenBank/DDBJ databases">
        <title>Complete genome sequence of Verrucomicrobiaceae bacterium NT6N.</title>
        <authorList>
            <person name="Huang C."/>
            <person name="Takami H."/>
            <person name="Hamasaki K."/>
        </authorList>
    </citation>
    <scope>NUCLEOTIDE SEQUENCE</scope>
    <source>
        <strain evidence="8">NT6N</strain>
    </source>
</reference>
<comment type="cofactor">
    <cofactor evidence="1">
        <name>Ca(2+)</name>
        <dbReference type="ChEBI" id="CHEBI:29108"/>
    </cofactor>
</comment>
<gene>
    <name evidence="8" type="ORF">NT6N_29300</name>
</gene>
<dbReference type="Pfam" id="PF00884">
    <property type="entry name" value="Sulfatase"/>
    <property type="match status" value="1"/>
</dbReference>
<dbReference type="InterPro" id="IPR050738">
    <property type="entry name" value="Sulfatase"/>
</dbReference>
<sequence>MLASVSSMHAALNVTEVASFPAAPALGNSGGASGNTAVQAGNSKGQTVSLSGTAHLTGAVFQVNNLTAASDITLAIYPSVGGLPDGAAVFSDSGTLPGTLTGGDYVQMDFQAQVNLAAGDYVIVLETTNSDLSLRLNNSNGYQEGQLVRNNDSTEEEWAPGGNANSDLVFALLGSIDPPSPLTINEVSSFPSPTALANTGGSSSSTLIDSGNAKGQTFTFGGAAELTGMVIQIDQLTVADDLTLEIYQTSGGLPDGDALFTRSGTLPAGLDAGDYVQIDFPEAVNLTAGDYAIVFSTVNSDLSIRLNGGDGYTSGRVIRKNADSSGVWANGAVATSDFVFGLLGSIDAPPTLPMASTGPNIIFILADDLGWTDNNIAAMNGGNQSDFYQTPSLTRLANEGVSFTSAYAQPNCAPTRAALMTGQYSCRSGNGVYNVSSLNRGGGRTTYTTPANQGDEHIGGDEETVTIAEAFYNSGYVTAHFGKYHVGSSNANNSTHPLNQGFDYNYGGGNPGNPGDYFATAGKFHNNVGPELDPFAADYTTAYINDNLVPYNNGNNPSSLNGTRKFLTDAIGDAVLSFMDQHRTGSMAAYPFYAQVHFYAVHTPIQGRQDLVTKYNGLPAGTRHDNATYAALLENMDHSIGRILDYLDDPNNDDNTADSIADNTLIIFTSDNGGHMGPTTNLPLRGRKGMHYEGGIRVPLVMRMPGTIPAGKVSESMVHSVDYYPTMLDFASGVFPDASTHPVDGESLHAHVLDPDNVARDRAPIFYHFPGYMDSRTYACSAVIKDIGQKRFKYIYAYDPYYDPGNDGTTNNATKGFDQYQLYNLTDDIGETVNLMDYIDVENSSDPNDPSSSREYWDYILYKDIANEMAADLNQWLQGPSGDSTWNPIYSTYKSNFPGIAAELIGEPTGPAPASVVDIDTPLDQSFRVTSSAVNQGTGITLTFSSEPGFRYQIQGSSNLTNGSWGDLGSVIEATGNSTTHSAPDPDAGEDRRFYRVVLKP</sequence>
<accession>A0AAT9FPG7</accession>
<dbReference type="Gene3D" id="3.40.720.10">
    <property type="entry name" value="Alkaline Phosphatase, subunit A"/>
    <property type="match status" value="1"/>
</dbReference>
<dbReference type="GO" id="GO:0004065">
    <property type="term" value="F:arylsulfatase activity"/>
    <property type="evidence" value="ECO:0007669"/>
    <property type="project" value="TreeGrafter"/>
</dbReference>
<dbReference type="GO" id="GO:0046872">
    <property type="term" value="F:metal ion binding"/>
    <property type="evidence" value="ECO:0007669"/>
    <property type="project" value="UniProtKB-KW"/>
</dbReference>
<feature type="domain" description="Sulfatase N-terminal" evidence="7">
    <location>
        <begin position="359"/>
        <end position="733"/>
    </location>
</feature>
<comment type="similarity">
    <text evidence="2">Belongs to the sulfatase family.</text>
</comment>
<name>A0AAT9FPG7_9BACT</name>
<evidence type="ECO:0000256" key="5">
    <source>
        <dbReference type="ARBA" id="ARBA00022801"/>
    </source>
</evidence>
<dbReference type="InterPro" id="IPR017850">
    <property type="entry name" value="Alkaline_phosphatase_core_sf"/>
</dbReference>
<evidence type="ECO:0000256" key="3">
    <source>
        <dbReference type="ARBA" id="ARBA00022723"/>
    </source>
</evidence>
<dbReference type="PANTHER" id="PTHR42693">
    <property type="entry name" value="ARYLSULFATASE FAMILY MEMBER"/>
    <property type="match status" value="1"/>
</dbReference>
<keyword evidence="4" id="KW-0732">Signal</keyword>
<organism evidence="8">
    <name type="scientific">Oceaniferula spumae</name>
    <dbReference type="NCBI Taxonomy" id="2979115"/>
    <lineage>
        <taxon>Bacteria</taxon>
        <taxon>Pseudomonadati</taxon>
        <taxon>Verrucomicrobiota</taxon>
        <taxon>Verrucomicrobiia</taxon>
        <taxon>Verrucomicrobiales</taxon>
        <taxon>Verrucomicrobiaceae</taxon>
        <taxon>Oceaniferula</taxon>
    </lineage>
</organism>
<evidence type="ECO:0000256" key="2">
    <source>
        <dbReference type="ARBA" id="ARBA00008779"/>
    </source>
</evidence>
<proteinExistence type="inferred from homology"/>
<dbReference type="EMBL" id="AP026866">
    <property type="protein sequence ID" value="BDS07890.1"/>
    <property type="molecule type" value="Genomic_DNA"/>
</dbReference>
<dbReference type="CDD" id="cd16144">
    <property type="entry name" value="ARS_like"/>
    <property type="match status" value="1"/>
</dbReference>
<dbReference type="SUPFAM" id="SSF53649">
    <property type="entry name" value="Alkaline phosphatase-like"/>
    <property type="match status" value="1"/>
</dbReference>
<evidence type="ECO:0000256" key="1">
    <source>
        <dbReference type="ARBA" id="ARBA00001913"/>
    </source>
</evidence>
<evidence type="ECO:0000259" key="7">
    <source>
        <dbReference type="Pfam" id="PF00884"/>
    </source>
</evidence>
<evidence type="ECO:0000313" key="8">
    <source>
        <dbReference type="EMBL" id="BDS07890.1"/>
    </source>
</evidence>